<evidence type="ECO:0000313" key="2">
    <source>
        <dbReference type="Proteomes" id="UP000000268"/>
    </source>
</evidence>
<dbReference type="eggNOG" id="COG0457">
    <property type="taxonomic scope" value="Bacteria"/>
</dbReference>
<dbReference type="HOGENOM" id="CLU_086346_0_0_3"/>
<dbReference type="AlphaFoldDB" id="B0C6G5"/>
<dbReference type="STRING" id="329726.AM1_1354"/>
<dbReference type="Proteomes" id="UP000000268">
    <property type="component" value="Chromosome"/>
</dbReference>
<organism evidence="1 2">
    <name type="scientific">Acaryochloris marina (strain MBIC 11017)</name>
    <dbReference type="NCBI Taxonomy" id="329726"/>
    <lineage>
        <taxon>Bacteria</taxon>
        <taxon>Bacillati</taxon>
        <taxon>Cyanobacteriota</taxon>
        <taxon>Cyanophyceae</taxon>
        <taxon>Acaryochloridales</taxon>
        <taxon>Acaryochloridaceae</taxon>
        <taxon>Acaryochloris</taxon>
    </lineage>
</organism>
<sequence length="267" mass="29865">MLDMSYLLSLTKLLTPVLALVCTGGITTLQLTKITEIQAQTEVTKPTTVYLLEAEQEKANLAFIKNLPSFGFDNLVADWTFLRFLQYFGEKDARQQIGYALTPKYFEIFVDRDPKFTQPYKFMSPATSIFAGRPDQSVTLTEKGLKSLSPEISPDAYSLWVSKASDELLFLGDNQAARSSYLKAAQWARDSADPEAKRIGAIVTKTAEFLKDNPDSKNARISAWLMVLNSAPDEETRQRSISEIQALGGQVSVTEQNILKIQFPEED</sequence>
<evidence type="ECO:0000313" key="1">
    <source>
        <dbReference type="EMBL" id="ABW26386.1"/>
    </source>
</evidence>
<accession>B0C6G5</accession>
<name>B0C6G5_ACAM1</name>
<reference evidence="1 2" key="1">
    <citation type="journal article" date="2008" name="Proc. Natl. Acad. Sci. U.S.A.">
        <title>Niche adaptation and genome expansion in the chlorophyll d-producing cyanobacterium Acaryochloris marina.</title>
        <authorList>
            <person name="Swingley W.D."/>
            <person name="Chen M."/>
            <person name="Cheung P.C."/>
            <person name="Conrad A.L."/>
            <person name="Dejesa L.C."/>
            <person name="Hao J."/>
            <person name="Honchak B.M."/>
            <person name="Karbach L.E."/>
            <person name="Kurdoglu A."/>
            <person name="Lahiri S."/>
            <person name="Mastrian S.D."/>
            <person name="Miyashita H."/>
            <person name="Page L."/>
            <person name="Ramakrishna P."/>
            <person name="Satoh S."/>
            <person name="Sattley W.M."/>
            <person name="Shimada Y."/>
            <person name="Taylor H.L."/>
            <person name="Tomo T."/>
            <person name="Tsuchiya T."/>
            <person name="Wang Z.T."/>
            <person name="Raymond J."/>
            <person name="Mimuro M."/>
            <person name="Blankenship R.E."/>
            <person name="Touchman J.W."/>
        </authorList>
    </citation>
    <scope>NUCLEOTIDE SEQUENCE [LARGE SCALE GENOMIC DNA]</scope>
    <source>
        <strain evidence="2">MBIC 11017</strain>
    </source>
</reference>
<dbReference type="EMBL" id="CP000828">
    <property type="protein sequence ID" value="ABW26386.1"/>
    <property type="molecule type" value="Genomic_DNA"/>
</dbReference>
<keyword evidence="2" id="KW-1185">Reference proteome</keyword>
<protein>
    <submittedName>
        <fullName evidence="1">Uncharacterized protein</fullName>
    </submittedName>
</protein>
<dbReference type="KEGG" id="amr:AM1_1354"/>
<gene>
    <name evidence="1" type="ordered locus">AM1_1354</name>
</gene>
<proteinExistence type="predicted"/>